<dbReference type="PROSITE" id="PS50106">
    <property type="entry name" value="PDZ"/>
    <property type="match status" value="2"/>
</dbReference>
<evidence type="ECO:0000256" key="1">
    <source>
        <dbReference type="SAM" id="MobiDB-lite"/>
    </source>
</evidence>
<dbReference type="GO" id="GO:0000226">
    <property type="term" value="P:microtubule cytoskeleton organization"/>
    <property type="evidence" value="ECO:0007669"/>
    <property type="project" value="TreeGrafter"/>
</dbReference>
<evidence type="ECO:0000313" key="4">
    <source>
        <dbReference type="WBParaSite" id="GPLIN_000462700"/>
    </source>
</evidence>
<dbReference type="PANTHER" id="PTHR16484:SF17">
    <property type="entry name" value="BAZOOKA, ISOFORM B"/>
    <property type="match status" value="1"/>
</dbReference>
<dbReference type="Gene3D" id="2.30.42.10">
    <property type="match status" value="3"/>
</dbReference>
<reference evidence="3" key="1">
    <citation type="submission" date="2014-05" db="EMBL/GenBank/DDBJ databases">
        <title>The genome and life-stage specific transcriptomes of Globodera pallida elucidate key aspects of plant parasitism by a cyst nematode.</title>
        <authorList>
            <person name="Cotton J.A."/>
            <person name="Lilley C.J."/>
            <person name="Jones L.M."/>
            <person name="Kikuchi T."/>
            <person name="Reid A.J."/>
            <person name="Thorpe P."/>
            <person name="Tsai I.J."/>
            <person name="Beasley H."/>
            <person name="Blok V."/>
            <person name="Cock P.J.A."/>
            <person name="Van den Akker S.E."/>
            <person name="Holroyd N."/>
            <person name="Hunt M."/>
            <person name="Mantelin S."/>
            <person name="Naghra H."/>
            <person name="Pain A."/>
            <person name="Palomares-Rius J.E."/>
            <person name="Zarowiecki M."/>
            <person name="Berriman M."/>
            <person name="Jones J.T."/>
            <person name="Urwin P.E."/>
        </authorList>
    </citation>
    <scope>NUCLEOTIDE SEQUENCE [LARGE SCALE GENOMIC DNA]</scope>
    <source>
        <strain evidence="3">Lindley</strain>
    </source>
</reference>
<accession>A0A183BVI9</accession>
<sequence length="811" mass="91866">MKMRTLFGSGMKNRDSLKGDLNTQSECWQHIRRQSRITSPCWLFMTTHRQNTGRSVRMNSRRRSCPYPLVGHQSLLGKVVIPPTMAMSNRQKLEQIYTRRNHLLRLEVSPVPNLSSPSRLLAVEVRSIEENGRIADDGRLKVGDQLVETNEMPCEMVSFARVQLRLRELQSFTNPSFAFFRRIPQIKPSESQQNPQRVLPVTTALQMGNTSQIGETKIVRLKKGEEGFGFTYAGRESFANDRREFLFYVKGLRKECGGMAIGDRILQVDKMSLAGMSQSEVTSLLKGKLLGDVIELLISRNVVDSEHQMEGKCEKEANIGRPTDQILDSLNAHFLSKPDMELHCLDIPLNDTPGAGLGLSLKAQRVGTIDSGLYIRSILHGSAAFKDGRLQVNDRLVGIEDQNLLNYELNGEALEAFMRTISQMPQTKQSIRLFVVRKMQLLRDLNSKPFGGGARRGSDSDLSQLSNFDREAPSRRSISEKRSLVAHRDPSHLRTYQKIVHQRQISAPALSSTAVSNSTRSRRSLYDEFRRVRSSQVGPNGKRQRPKTMFYVDETGASLDADSGFSSTFPPNTTKSRRGSLGNGLFKLFGRGSTHKEKDGGKERPHRPPPPPYHRLPPMANHPHHQPPCQCSSIEQYCPQQCSHIYSGPTANFDHLHRTNNCTRLHHFYRSSLHPTPARSFGTSITDRRQFRSAHFGPVEVPHSQDDTTTLCREQQWPSHIQNIRHSRRQNPGTKPSQLAWTTIIRSIPGSLPERVPRDFSDVSDEMHRQNHRPLPPEQSLLPPSLETVTKQKSKPSAVFYDQCSDWVIRC</sequence>
<dbReference type="GO" id="GO:0007155">
    <property type="term" value="P:cell adhesion"/>
    <property type="evidence" value="ECO:0007669"/>
    <property type="project" value="TreeGrafter"/>
</dbReference>
<dbReference type="GO" id="GO:0005912">
    <property type="term" value="C:adherens junction"/>
    <property type="evidence" value="ECO:0007669"/>
    <property type="project" value="TreeGrafter"/>
</dbReference>
<dbReference type="CDD" id="cd00136">
    <property type="entry name" value="PDZ_canonical"/>
    <property type="match status" value="1"/>
</dbReference>
<dbReference type="GO" id="GO:0008104">
    <property type="term" value="P:intracellular protein localization"/>
    <property type="evidence" value="ECO:0007669"/>
    <property type="project" value="TreeGrafter"/>
</dbReference>
<name>A0A183BVI9_GLOPA</name>
<dbReference type="Pfam" id="PF00595">
    <property type="entry name" value="PDZ"/>
    <property type="match status" value="1"/>
</dbReference>
<dbReference type="SMART" id="SM00228">
    <property type="entry name" value="PDZ"/>
    <property type="match status" value="3"/>
</dbReference>
<dbReference type="GO" id="GO:0045197">
    <property type="term" value="P:establishment or maintenance of epithelial cell apical/basal polarity"/>
    <property type="evidence" value="ECO:0007669"/>
    <property type="project" value="TreeGrafter"/>
</dbReference>
<dbReference type="PANTHER" id="PTHR16484">
    <property type="entry name" value="PARTITIONING DEFECTIVE 3 RELATED"/>
    <property type="match status" value="1"/>
</dbReference>
<feature type="region of interest" description="Disordered" evidence="1">
    <location>
        <begin position="562"/>
        <end position="624"/>
    </location>
</feature>
<dbReference type="InterPro" id="IPR036034">
    <property type="entry name" value="PDZ_sf"/>
</dbReference>
<dbReference type="GO" id="GO:0030010">
    <property type="term" value="P:establishment of cell polarity"/>
    <property type="evidence" value="ECO:0007669"/>
    <property type="project" value="TreeGrafter"/>
</dbReference>
<dbReference type="SUPFAM" id="SSF50156">
    <property type="entry name" value="PDZ domain-like"/>
    <property type="match status" value="3"/>
</dbReference>
<dbReference type="GO" id="GO:0016324">
    <property type="term" value="C:apical plasma membrane"/>
    <property type="evidence" value="ECO:0007669"/>
    <property type="project" value="TreeGrafter"/>
</dbReference>
<feature type="region of interest" description="Disordered" evidence="1">
    <location>
        <begin position="764"/>
        <end position="783"/>
    </location>
</feature>
<feature type="compositionally biased region" description="Basic and acidic residues" evidence="1">
    <location>
        <begin position="594"/>
        <end position="603"/>
    </location>
</feature>
<feature type="compositionally biased region" description="Polar residues" evidence="1">
    <location>
        <begin position="564"/>
        <end position="574"/>
    </location>
</feature>
<dbReference type="Proteomes" id="UP000050741">
    <property type="component" value="Unassembled WGS sequence"/>
</dbReference>
<dbReference type="GO" id="GO:0035091">
    <property type="term" value="F:phosphatidylinositol binding"/>
    <property type="evidence" value="ECO:0007669"/>
    <property type="project" value="TreeGrafter"/>
</dbReference>
<dbReference type="GO" id="GO:0005938">
    <property type="term" value="C:cell cortex"/>
    <property type="evidence" value="ECO:0007669"/>
    <property type="project" value="TreeGrafter"/>
</dbReference>
<organism evidence="3 4">
    <name type="scientific">Globodera pallida</name>
    <name type="common">Potato cyst nematode worm</name>
    <name type="synonym">Heterodera pallida</name>
    <dbReference type="NCBI Taxonomy" id="36090"/>
    <lineage>
        <taxon>Eukaryota</taxon>
        <taxon>Metazoa</taxon>
        <taxon>Ecdysozoa</taxon>
        <taxon>Nematoda</taxon>
        <taxon>Chromadorea</taxon>
        <taxon>Rhabditida</taxon>
        <taxon>Tylenchina</taxon>
        <taxon>Tylenchomorpha</taxon>
        <taxon>Tylenchoidea</taxon>
        <taxon>Heteroderidae</taxon>
        <taxon>Heteroderinae</taxon>
        <taxon>Globodera</taxon>
    </lineage>
</organism>
<reference evidence="4" key="2">
    <citation type="submission" date="2016-06" db="UniProtKB">
        <authorList>
            <consortium name="WormBaseParasite"/>
        </authorList>
    </citation>
    <scope>IDENTIFICATION</scope>
</reference>
<dbReference type="AlphaFoldDB" id="A0A183BVI9"/>
<evidence type="ECO:0000313" key="3">
    <source>
        <dbReference type="Proteomes" id="UP000050741"/>
    </source>
</evidence>
<feature type="region of interest" description="Disordered" evidence="1">
    <location>
        <begin position="447"/>
        <end position="490"/>
    </location>
</feature>
<dbReference type="InterPro" id="IPR001478">
    <property type="entry name" value="PDZ"/>
</dbReference>
<dbReference type="InterPro" id="IPR052213">
    <property type="entry name" value="PAR3"/>
</dbReference>
<feature type="compositionally biased region" description="Polar residues" evidence="1">
    <location>
        <begin position="508"/>
        <end position="519"/>
    </location>
</feature>
<dbReference type="WBParaSite" id="GPLIN_000462700">
    <property type="protein sequence ID" value="GPLIN_000462700"/>
    <property type="gene ID" value="GPLIN_000462700"/>
</dbReference>
<feature type="domain" description="PDZ" evidence="2">
    <location>
        <begin position="346"/>
        <end position="404"/>
    </location>
</feature>
<dbReference type="GO" id="GO:0043296">
    <property type="term" value="C:apical junction complex"/>
    <property type="evidence" value="ECO:0007669"/>
    <property type="project" value="TreeGrafter"/>
</dbReference>
<keyword evidence="3" id="KW-1185">Reference proteome</keyword>
<feature type="domain" description="PDZ" evidence="2">
    <location>
        <begin position="218"/>
        <end position="286"/>
    </location>
</feature>
<protein>
    <submittedName>
        <fullName evidence="4">PDZ domain-containing protein</fullName>
    </submittedName>
</protein>
<feature type="region of interest" description="Disordered" evidence="1">
    <location>
        <begin position="508"/>
        <end position="547"/>
    </location>
</feature>
<dbReference type="GO" id="GO:0051660">
    <property type="term" value="P:establishment of centrosome localization"/>
    <property type="evidence" value="ECO:0007669"/>
    <property type="project" value="TreeGrafter"/>
</dbReference>
<evidence type="ECO:0000259" key="2">
    <source>
        <dbReference type="PROSITE" id="PS50106"/>
    </source>
</evidence>
<proteinExistence type="predicted"/>
<feature type="compositionally biased region" description="Basic and acidic residues" evidence="1">
    <location>
        <begin position="468"/>
        <end position="490"/>
    </location>
</feature>